<dbReference type="HAMAP" id="MF_00489">
    <property type="entry name" value="UPF0178"/>
    <property type="match status" value="1"/>
</dbReference>
<dbReference type="AlphaFoldDB" id="A0A2S7FER4"/>
<evidence type="ECO:0000313" key="6">
    <source>
        <dbReference type="EMBL" id="PPV17625.1"/>
    </source>
</evidence>
<evidence type="ECO:0000313" key="7">
    <source>
        <dbReference type="Proteomes" id="UP000238081"/>
    </source>
</evidence>
<reference evidence="4 8" key="2">
    <citation type="submission" date="2019-07" db="EMBL/GenBank/DDBJ databases">
        <title>Whole genome shotgun sequence of Clostridium butyricum NBRC 3858.</title>
        <authorList>
            <person name="Hosoyama A."/>
            <person name="Uohara A."/>
            <person name="Ohji S."/>
            <person name="Ichikawa N."/>
        </authorList>
    </citation>
    <scope>NUCLEOTIDE SEQUENCE [LARGE SCALE GENOMIC DNA]</scope>
    <source>
        <strain evidence="4 8">NBRC 3858</strain>
    </source>
</reference>
<comment type="similarity">
    <text evidence="1 2">Belongs to the UPF0178 family.</text>
</comment>
<dbReference type="PANTHER" id="PTHR35146:SF1">
    <property type="entry name" value="UPF0178 PROTEIN YAII"/>
    <property type="match status" value="1"/>
</dbReference>
<proteinExistence type="inferred from homology"/>
<protein>
    <recommendedName>
        <fullName evidence="2">UPF0178 protein AWN73_20490</fullName>
    </recommendedName>
</protein>
<evidence type="ECO:0000256" key="1">
    <source>
        <dbReference type="ARBA" id="ARBA00008522"/>
    </source>
</evidence>
<gene>
    <name evidence="6" type="ORF">AWN73_20490</name>
    <name evidence="4" type="ORF">CBU02nite_33730</name>
    <name evidence="5" type="ORF">GND98_013565</name>
</gene>
<feature type="compositionally biased region" description="Basic residues" evidence="3">
    <location>
        <begin position="111"/>
        <end position="124"/>
    </location>
</feature>
<sequence length="148" mass="16638">MKIIIDGDACPGISIIEKVAKSYKVEVVIFCDINHFIQSDYSAVKIVDSGFQSVDMYVVNETKENDIVISQDYGVAAICLGKNAEVLNPKGHIYNEGNIDRLLEERHISQKIRKGGGRTGNPKKRTPEDDQRLEKNLTFVIKKNIMKL</sequence>
<reference evidence="6 7" key="1">
    <citation type="submission" date="2016-01" db="EMBL/GenBank/DDBJ databases">
        <title>Characterization of the Clostridium difficile lineages that are prevalent in Hong Kong and China.</title>
        <authorList>
            <person name="Kwok J.S.-L."/>
            <person name="Lam W.-Y."/>
            <person name="Ip M."/>
            <person name="Chan T.-F."/>
            <person name="Hawkey P.M."/>
            <person name="Tsui S.K.-W."/>
        </authorList>
    </citation>
    <scope>NUCLEOTIDE SEQUENCE [LARGE SCALE GENOMIC DNA]</scope>
    <source>
        <strain evidence="6 7">300064</strain>
    </source>
</reference>
<feature type="region of interest" description="Disordered" evidence="3">
    <location>
        <begin position="111"/>
        <end position="131"/>
    </location>
</feature>
<dbReference type="NCBIfam" id="NF001095">
    <property type="entry name" value="PRK00124.1"/>
    <property type="match status" value="1"/>
</dbReference>
<dbReference type="Proteomes" id="UP000321089">
    <property type="component" value="Unassembled WGS sequence"/>
</dbReference>
<dbReference type="PANTHER" id="PTHR35146">
    <property type="entry name" value="UPF0178 PROTEIN YAII"/>
    <property type="match status" value="1"/>
</dbReference>
<evidence type="ECO:0000313" key="4">
    <source>
        <dbReference type="EMBL" id="GEQ22867.1"/>
    </source>
</evidence>
<reference evidence="5 9" key="3">
    <citation type="submission" date="2020-01" db="EMBL/GenBank/DDBJ databases">
        <title>Genome sequence of a 1,3-propanediol producer, Clostridium butyricum S3.</title>
        <authorList>
            <person name="Zhou J."/>
        </authorList>
    </citation>
    <scope>NUCLEOTIDE SEQUENCE [LARGE SCALE GENOMIC DNA]</scope>
    <source>
        <strain evidence="5 9">S3</strain>
    </source>
</reference>
<dbReference type="EMBL" id="BKBC01000064">
    <property type="protein sequence ID" value="GEQ22867.1"/>
    <property type="molecule type" value="Genomic_DNA"/>
</dbReference>
<organism evidence="6 7">
    <name type="scientific">Clostridium butyricum</name>
    <dbReference type="NCBI Taxonomy" id="1492"/>
    <lineage>
        <taxon>Bacteria</taxon>
        <taxon>Bacillati</taxon>
        <taxon>Bacillota</taxon>
        <taxon>Clostridia</taxon>
        <taxon>Eubacteriales</taxon>
        <taxon>Clostridiaceae</taxon>
        <taxon>Clostridium</taxon>
    </lineage>
</organism>
<accession>A0A2S7FER4</accession>
<dbReference type="Proteomes" id="UP000474042">
    <property type="component" value="Unassembled WGS sequence"/>
</dbReference>
<evidence type="ECO:0000313" key="5">
    <source>
        <dbReference type="EMBL" id="NAS18867.1"/>
    </source>
</evidence>
<dbReference type="InterPro" id="IPR003791">
    <property type="entry name" value="UPF0178"/>
</dbReference>
<dbReference type="Pfam" id="PF02639">
    <property type="entry name" value="DUF188"/>
    <property type="match status" value="1"/>
</dbReference>
<evidence type="ECO:0000256" key="3">
    <source>
        <dbReference type="SAM" id="MobiDB-lite"/>
    </source>
</evidence>
<dbReference type="EMBL" id="LRDH01000005">
    <property type="protein sequence ID" value="PPV17625.1"/>
    <property type="molecule type" value="Genomic_DNA"/>
</dbReference>
<dbReference type="EMBL" id="WOFV02000046">
    <property type="protein sequence ID" value="NAS18867.1"/>
    <property type="molecule type" value="Genomic_DNA"/>
</dbReference>
<name>A0A2S7FER4_CLOBU</name>
<comment type="caution">
    <text evidence="6">The sequence shown here is derived from an EMBL/GenBank/DDBJ whole genome shotgun (WGS) entry which is preliminary data.</text>
</comment>
<evidence type="ECO:0000313" key="9">
    <source>
        <dbReference type="Proteomes" id="UP000474042"/>
    </source>
</evidence>
<evidence type="ECO:0000313" key="8">
    <source>
        <dbReference type="Proteomes" id="UP000321089"/>
    </source>
</evidence>
<evidence type="ECO:0000256" key="2">
    <source>
        <dbReference type="HAMAP-Rule" id="MF_00489"/>
    </source>
</evidence>
<dbReference type="RefSeq" id="WP_003410835.1">
    <property type="nucleotide sequence ID" value="NZ_BKBC01000064.1"/>
</dbReference>
<dbReference type="Proteomes" id="UP000238081">
    <property type="component" value="Unassembled WGS sequence"/>
</dbReference>